<dbReference type="GO" id="GO:0005886">
    <property type="term" value="C:plasma membrane"/>
    <property type="evidence" value="ECO:0007669"/>
    <property type="project" value="TreeGrafter"/>
</dbReference>
<keyword evidence="5 6" id="KW-0472">Membrane</keyword>
<reference evidence="8" key="1">
    <citation type="submission" date="2023-07" db="EMBL/GenBank/DDBJ databases">
        <authorList>
            <consortium name="AG Swart"/>
            <person name="Singh M."/>
            <person name="Singh A."/>
            <person name="Seah K."/>
            <person name="Emmerich C."/>
        </authorList>
    </citation>
    <scope>NUCLEOTIDE SEQUENCE</scope>
    <source>
        <strain evidence="8">DP1</strain>
    </source>
</reference>
<sequence length="317" mass="35920">MDNSQEERKKKLSCKEAVKTQQLWGMILFPSFCCLLIMYLVIGVLLILFGSIMLANALNINDIEIRYDDKCGNNPTCTVTFTPSETLKEPKLYYKIDNFYANHRNFVKSISYQQLRADTSSSSSCSPVTKNKDISTPLTAVDGTTTLDPDKDVNPCGLRAKYYFTDTFTLSTTSGSSITIDQTKISHSVDRNSRFKNSKNYMTEQWKDKESEHLMVWYQTDAFPNFIKLWGSIKQDLVAGTSYQITISNTYINSDIDSKSIYISETNFFGGNNLTFGLLYLIGGIVFILLAVVMVILEVFIGHRKEKTKVSSSNRNH</sequence>
<gene>
    <name evidence="8" type="ORF">ECRASSUSDP1_LOCUS14922</name>
</gene>
<organism evidence="8 9">
    <name type="scientific">Euplotes crassus</name>
    <dbReference type="NCBI Taxonomy" id="5936"/>
    <lineage>
        <taxon>Eukaryota</taxon>
        <taxon>Sar</taxon>
        <taxon>Alveolata</taxon>
        <taxon>Ciliophora</taxon>
        <taxon>Intramacronucleata</taxon>
        <taxon>Spirotrichea</taxon>
        <taxon>Hypotrichia</taxon>
        <taxon>Euplotida</taxon>
        <taxon>Euplotidae</taxon>
        <taxon>Moneuplotes</taxon>
    </lineage>
</organism>
<dbReference type="PANTHER" id="PTHR10926:SF0">
    <property type="entry name" value="CDC50, ISOFORM A"/>
    <property type="match status" value="1"/>
</dbReference>
<accession>A0AAD1XIY7</accession>
<evidence type="ECO:0000256" key="1">
    <source>
        <dbReference type="ARBA" id="ARBA00004141"/>
    </source>
</evidence>
<evidence type="ECO:0000256" key="7">
    <source>
        <dbReference type="SAM" id="Phobius"/>
    </source>
</evidence>
<dbReference type="PANTHER" id="PTHR10926">
    <property type="entry name" value="CELL CYCLE CONTROL PROTEIN 50"/>
    <property type="match status" value="1"/>
</dbReference>
<dbReference type="GO" id="GO:0005783">
    <property type="term" value="C:endoplasmic reticulum"/>
    <property type="evidence" value="ECO:0007669"/>
    <property type="project" value="TreeGrafter"/>
</dbReference>
<dbReference type="PIRSF" id="PIRSF015840">
    <property type="entry name" value="DUF284_TM_euk"/>
    <property type="match status" value="1"/>
</dbReference>
<evidence type="ECO:0000256" key="6">
    <source>
        <dbReference type="PIRNR" id="PIRNR015840"/>
    </source>
</evidence>
<dbReference type="InterPro" id="IPR005045">
    <property type="entry name" value="CDC50/LEM3_fam"/>
</dbReference>
<evidence type="ECO:0000256" key="4">
    <source>
        <dbReference type="ARBA" id="ARBA00022989"/>
    </source>
</evidence>
<name>A0AAD1XIY7_EUPCR</name>
<dbReference type="Pfam" id="PF03381">
    <property type="entry name" value="CDC50"/>
    <property type="match status" value="1"/>
</dbReference>
<comment type="similarity">
    <text evidence="2 6">Belongs to the CDC50/LEM3 family.</text>
</comment>
<dbReference type="Proteomes" id="UP001295684">
    <property type="component" value="Unassembled WGS sequence"/>
</dbReference>
<evidence type="ECO:0000313" key="9">
    <source>
        <dbReference type="Proteomes" id="UP001295684"/>
    </source>
</evidence>
<evidence type="ECO:0000256" key="3">
    <source>
        <dbReference type="ARBA" id="ARBA00022692"/>
    </source>
</evidence>
<keyword evidence="4 7" id="KW-1133">Transmembrane helix</keyword>
<protein>
    <recommendedName>
        <fullName evidence="10">Cell cycle control protein</fullName>
    </recommendedName>
</protein>
<keyword evidence="3 7" id="KW-0812">Transmembrane</keyword>
<dbReference type="EMBL" id="CAMPGE010014929">
    <property type="protein sequence ID" value="CAI2373576.1"/>
    <property type="molecule type" value="Genomic_DNA"/>
</dbReference>
<evidence type="ECO:0008006" key="10">
    <source>
        <dbReference type="Google" id="ProtNLM"/>
    </source>
</evidence>
<feature type="transmembrane region" description="Helical" evidence="7">
    <location>
        <begin position="278"/>
        <end position="301"/>
    </location>
</feature>
<comment type="caution">
    <text evidence="8">The sequence shown here is derived from an EMBL/GenBank/DDBJ whole genome shotgun (WGS) entry which is preliminary data.</text>
</comment>
<keyword evidence="9" id="KW-1185">Reference proteome</keyword>
<proteinExistence type="inferred from homology"/>
<evidence type="ECO:0000256" key="5">
    <source>
        <dbReference type="ARBA" id="ARBA00023136"/>
    </source>
</evidence>
<feature type="transmembrane region" description="Helical" evidence="7">
    <location>
        <begin position="21"/>
        <end position="54"/>
    </location>
</feature>
<dbReference type="GO" id="GO:0005794">
    <property type="term" value="C:Golgi apparatus"/>
    <property type="evidence" value="ECO:0007669"/>
    <property type="project" value="TreeGrafter"/>
</dbReference>
<dbReference type="AlphaFoldDB" id="A0AAD1XIY7"/>
<evidence type="ECO:0000313" key="8">
    <source>
        <dbReference type="EMBL" id="CAI2373576.1"/>
    </source>
</evidence>
<comment type="subcellular location">
    <subcellularLocation>
        <location evidence="1">Membrane</location>
        <topology evidence="1">Multi-pass membrane protein</topology>
    </subcellularLocation>
</comment>
<evidence type="ECO:0000256" key="2">
    <source>
        <dbReference type="ARBA" id="ARBA00009457"/>
    </source>
</evidence>